<evidence type="ECO:0000256" key="2">
    <source>
        <dbReference type="SAM" id="MobiDB-lite"/>
    </source>
</evidence>
<evidence type="ECO:0000259" key="4">
    <source>
        <dbReference type="Pfam" id="PF01534"/>
    </source>
</evidence>
<feature type="non-terminal residue" evidence="5">
    <location>
        <position position="1"/>
    </location>
</feature>
<name>A0A1Y3BC51_EURMA</name>
<feature type="region of interest" description="Disordered" evidence="2">
    <location>
        <begin position="193"/>
        <end position="223"/>
    </location>
</feature>
<feature type="transmembrane region" description="Helical" evidence="3">
    <location>
        <begin position="136"/>
        <end position="156"/>
    </location>
</feature>
<comment type="caution">
    <text evidence="5">The sequence shown here is derived from an EMBL/GenBank/DDBJ whole genome shotgun (WGS) entry which is preliminary data.</text>
</comment>
<evidence type="ECO:0000256" key="3">
    <source>
        <dbReference type="SAM" id="Phobius"/>
    </source>
</evidence>
<dbReference type="InterPro" id="IPR000539">
    <property type="entry name" value="Frizzled/Smoothened_7TM"/>
</dbReference>
<feature type="compositionally biased region" description="Polar residues" evidence="2">
    <location>
        <begin position="204"/>
        <end position="213"/>
    </location>
</feature>
<dbReference type="GO" id="GO:0016020">
    <property type="term" value="C:membrane"/>
    <property type="evidence" value="ECO:0007669"/>
    <property type="project" value="InterPro"/>
</dbReference>
<keyword evidence="3" id="KW-0812">Transmembrane</keyword>
<dbReference type="Pfam" id="PF01534">
    <property type="entry name" value="Frizzled"/>
    <property type="match status" value="1"/>
</dbReference>
<proteinExistence type="predicted"/>
<feature type="transmembrane region" description="Helical" evidence="3">
    <location>
        <begin position="68"/>
        <end position="92"/>
    </location>
</feature>
<accession>A0A1Y3BC51</accession>
<reference evidence="5 6" key="1">
    <citation type="submission" date="2017-03" db="EMBL/GenBank/DDBJ databases">
        <title>Genome Survey of Euroglyphus maynei.</title>
        <authorList>
            <person name="Arlian L.G."/>
            <person name="Morgan M.S."/>
            <person name="Rider S.D."/>
        </authorList>
    </citation>
    <scope>NUCLEOTIDE SEQUENCE [LARGE SCALE GENOMIC DNA]</scope>
    <source>
        <strain evidence="5">Arlian Lab</strain>
        <tissue evidence="5">Whole body</tissue>
    </source>
</reference>
<evidence type="ECO:0000313" key="6">
    <source>
        <dbReference type="Proteomes" id="UP000194236"/>
    </source>
</evidence>
<sequence>CINANANGLWPNHVAVANANQNRAIIGRANHSYPSHQQRAAAATMAINDAFDYDSHEDSAGRHDDDAALIRSGIFALFYTLPALCVLSTYIYEYLYRQQWLLRQTDTTIITSTATNLVNSPPIIESLETNRPNFEIFNMRLFMSLVIGIKTGIWILTARSPITALRCVITRCMTKKVFPVNTIHGHTNPISRTLPPQQQQQQQIKQNPTSQILYNDGHQTRHQ</sequence>
<keyword evidence="6" id="KW-1185">Reference proteome</keyword>
<feature type="non-terminal residue" evidence="5">
    <location>
        <position position="223"/>
    </location>
</feature>
<protein>
    <recommendedName>
        <fullName evidence="4">Frizzled/Smoothened 7TM domain-containing protein</fullName>
    </recommendedName>
</protein>
<keyword evidence="1" id="KW-0675">Receptor</keyword>
<dbReference type="Gene3D" id="1.20.1070.10">
    <property type="entry name" value="Rhodopsin 7-helix transmembrane proteins"/>
    <property type="match status" value="1"/>
</dbReference>
<dbReference type="OrthoDB" id="5959102at2759"/>
<keyword evidence="3" id="KW-0472">Membrane</keyword>
<dbReference type="AlphaFoldDB" id="A0A1Y3BC51"/>
<dbReference type="Proteomes" id="UP000194236">
    <property type="component" value="Unassembled WGS sequence"/>
</dbReference>
<evidence type="ECO:0000313" key="5">
    <source>
        <dbReference type="EMBL" id="OTF78449.1"/>
    </source>
</evidence>
<gene>
    <name evidence="5" type="ORF">BLA29_011102</name>
</gene>
<dbReference type="PRINTS" id="PR00489">
    <property type="entry name" value="FRIZZLED"/>
</dbReference>
<feature type="domain" description="Frizzled/Smoothened 7TM" evidence="4">
    <location>
        <begin position="67"/>
        <end position="159"/>
    </location>
</feature>
<keyword evidence="3" id="KW-1133">Transmembrane helix</keyword>
<dbReference type="EMBL" id="MUJZ01027848">
    <property type="protein sequence ID" value="OTF78449.1"/>
    <property type="molecule type" value="Genomic_DNA"/>
</dbReference>
<organism evidence="5 6">
    <name type="scientific">Euroglyphus maynei</name>
    <name type="common">Mayne's house dust mite</name>
    <dbReference type="NCBI Taxonomy" id="6958"/>
    <lineage>
        <taxon>Eukaryota</taxon>
        <taxon>Metazoa</taxon>
        <taxon>Ecdysozoa</taxon>
        <taxon>Arthropoda</taxon>
        <taxon>Chelicerata</taxon>
        <taxon>Arachnida</taxon>
        <taxon>Acari</taxon>
        <taxon>Acariformes</taxon>
        <taxon>Sarcoptiformes</taxon>
        <taxon>Astigmata</taxon>
        <taxon>Psoroptidia</taxon>
        <taxon>Analgoidea</taxon>
        <taxon>Pyroglyphidae</taxon>
        <taxon>Pyroglyphinae</taxon>
        <taxon>Euroglyphus</taxon>
    </lineage>
</organism>
<dbReference type="GO" id="GO:0007166">
    <property type="term" value="P:cell surface receptor signaling pathway"/>
    <property type="evidence" value="ECO:0007669"/>
    <property type="project" value="InterPro"/>
</dbReference>
<evidence type="ECO:0000256" key="1">
    <source>
        <dbReference type="ARBA" id="ARBA00023170"/>
    </source>
</evidence>